<dbReference type="AlphaFoldDB" id="R4KDS2"/>
<dbReference type="KEGG" id="dgi:Desgi_1211"/>
<dbReference type="Pfam" id="PF08665">
    <property type="entry name" value="PglZ"/>
    <property type="match status" value="1"/>
</dbReference>
<dbReference type="HOGENOM" id="CLU_017500_0_0_9"/>
<dbReference type="InterPro" id="IPR014060">
    <property type="entry name" value="PglZ"/>
</dbReference>
<dbReference type="STRING" id="767817.Desgi_1211"/>
<proteinExistence type="predicted"/>
<reference evidence="1 2" key="1">
    <citation type="submission" date="2012-01" db="EMBL/GenBank/DDBJ databases">
        <title>Complete sequence of Desulfotomaculum gibsoniae DSM 7213.</title>
        <authorList>
            <consortium name="US DOE Joint Genome Institute"/>
            <person name="Lucas S."/>
            <person name="Han J."/>
            <person name="Lapidus A."/>
            <person name="Cheng J.-F."/>
            <person name="Goodwin L."/>
            <person name="Pitluck S."/>
            <person name="Peters L."/>
            <person name="Ovchinnikova G."/>
            <person name="Teshima H."/>
            <person name="Detter J.C."/>
            <person name="Han C."/>
            <person name="Tapia R."/>
            <person name="Land M."/>
            <person name="Hauser L."/>
            <person name="Kyrpides N."/>
            <person name="Ivanova N."/>
            <person name="Pagani I."/>
            <person name="Parshina S."/>
            <person name="Plugge C."/>
            <person name="Muyzer G."/>
            <person name="Kuever J."/>
            <person name="Ivanova A."/>
            <person name="Nazina T."/>
            <person name="Klenk H.-P."/>
            <person name="Brambilla E."/>
            <person name="Spring S."/>
            <person name="Stams A.F."/>
            <person name="Woyke T."/>
        </authorList>
    </citation>
    <scope>NUCLEOTIDE SEQUENCE [LARGE SCALE GENOMIC DNA]</scope>
    <source>
        <strain evidence="1 2">DSM 7213</strain>
    </source>
</reference>
<keyword evidence="2" id="KW-1185">Reference proteome</keyword>
<dbReference type="NCBIfam" id="TIGR02687">
    <property type="entry name" value="BREX-1 system phosphatase PglZ type A"/>
    <property type="match status" value="1"/>
</dbReference>
<dbReference type="eggNOG" id="COG1564">
    <property type="taxonomic scope" value="Bacteria"/>
</dbReference>
<name>R4KDS2_9FIRM</name>
<sequence length="840" mass="97621">MAELNLKQITDKLNAEFSGDTRKLVFWYDDKAEFAEDIDTLELVNAQVYHLEPDNQFYTKYFLERQDRTTNYLIYAPFPRPNVRDNHLEDTLLYSRQFFADRASLLTVDLGLDEQYKPVMQKYIKFFRAKNRTQRFYDLEIDHFTKETIEVGLMSVLCKTRTSSFEEVLRVVLMDDGFEDNKFLAEFEKYDLLPAFWSYCEEQFGYTDVQPTLEKLAVTMFVTYTERYLHDDLPPAWKSFVSYKSGNIIAFLDNLMNNVLYRDKYNEISAYVSKGLNATTVFETYQPEALIDCDTFAVLDNFIIHWVNDRLLNEDIGARLADLTIPAVCQERRKKHFGAGYQIQYWLLEHAYYLISAADYHSQDSFKGIVEQYLARDCLIDTHYRKFYYYYDQLSENILFEKLRDLVENIYSNEYLSEVISKWNSYLVREDILTVISLQRNFYNQHVLYSKDRVVVIISDALRYEVGRSLWLKLQDDEKCNAKLAAMLSVLPSNTRFGMAALLPHKTLAMTDDYQVLVDGMPCNDLKQREAILKSYSPNSRCVQFDDVKTMKKDELREIFTGMEVVYIYHNQIDARGDKSNTEDEVFTACEEAVEEIFALIKRLSVSANTNHFIVTADHGFIYKRDKLQESDKIAYVTGLEALINRRFIISGQAVVGDGIASLTVGSILNNSDSKVISFPVSSNVFKVAGGGQNYVHGGSSPQEMLVPVINVKTKKGHMETRPVLIMLVSVVPKITNLISTLDFMQAEPVSDVIKATSYRVFFISEDNEKISNECIYVADKRDVDPQKRIFRLRFNFKNKQYDKNKKYYLVAYDEKNDLEVFRHGVVMDIAFANDFGFNV</sequence>
<dbReference type="OrthoDB" id="9769734at2"/>
<evidence type="ECO:0000313" key="1">
    <source>
        <dbReference type="EMBL" id="AGL00734.1"/>
    </source>
</evidence>
<dbReference type="RefSeq" id="WP_006523749.1">
    <property type="nucleotide sequence ID" value="NC_021184.1"/>
</dbReference>
<organism evidence="1 2">
    <name type="scientific">Desulfoscipio gibsoniae DSM 7213</name>
    <dbReference type="NCBI Taxonomy" id="767817"/>
    <lineage>
        <taxon>Bacteria</taxon>
        <taxon>Bacillati</taxon>
        <taxon>Bacillota</taxon>
        <taxon>Clostridia</taxon>
        <taxon>Eubacteriales</taxon>
        <taxon>Desulfallaceae</taxon>
        <taxon>Desulfoscipio</taxon>
    </lineage>
</organism>
<gene>
    <name evidence="1" type="ORF">Desgi_1211</name>
</gene>
<protein>
    <submittedName>
        <fullName evidence="1">TIGR02687 family protein</fullName>
    </submittedName>
</protein>
<dbReference type="EMBL" id="CP003273">
    <property type="protein sequence ID" value="AGL00734.1"/>
    <property type="molecule type" value="Genomic_DNA"/>
</dbReference>
<accession>R4KDS2</accession>
<dbReference type="Proteomes" id="UP000013520">
    <property type="component" value="Chromosome"/>
</dbReference>
<evidence type="ECO:0000313" key="2">
    <source>
        <dbReference type="Proteomes" id="UP000013520"/>
    </source>
</evidence>